<keyword evidence="5" id="KW-1133">Transmembrane helix</keyword>
<evidence type="ECO:0000256" key="3">
    <source>
        <dbReference type="ARBA" id="ARBA00023157"/>
    </source>
</evidence>
<keyword evidence="2" id="KW-0677">Repeat</keyword>
<keyword evidence="3" id="KW-1015">Disulfide bond</keyword>
<keyword evidence="5" id="KW-0472">Membrane</keyword>
<evidence type="ECO:0000256" key="2">
    <source>
        <dbReference type="ARBA" id="ARBA00022737"/>
    </source>
</evidence>
<dbReference type="WBParaSite" id="Csp11.Scaffold539.g3359.t1">
    <property type="protein sequence ID" value="Csp11.Scaffold539.g3359.t1"/>
    <property type="gene ID" value="Csp11.Scaffold539.g3359"/>
</dbReference>
<dbReference type="PANTHER" id="PTHR24637">
    <property type="entry name" value="COLLAGEN"/>
    <property type="match status" value="1"/>
</dbReference>
<evidence type="ECO:0000256" key="4">
    <source>
        <dbReference type="SAM" id="MobiDB-lite"/>
    </source>
</evidence>
<proteinExistence type="predicted"/>
<reference evidence="8" key="1">
    <citation type="submission" date="2016-11" db="UniProtKB">
        <authorList>
            <consortium name="WormBaseParasite"/>
        </authorList>
    </citation>
    <scope>IDENTIFICATION</scope>
</reference>
<sequence length="322" mass="32020">MDGKDQHCHARRLAIAAVVVSTSAVISSMIALPMLYTMVINIQSEISQETGFCMMRSRDMLMNMYSTAGKNGYRAKRAWQFGSWVQDSGVGGGAGGYGSGPADSGYGAQGTNNGYGPVVNAEPEPQCCTCQQGKAGPPGPPGDDGHDGKDGNAGSDAKNGKDGGVGPSDGLQSEPCVICPPGPQGLGGAPGAKGPQGPRGSPGLSGVDGRRGEPGMSGPAGTQGEPGPQGPPGKKGDDGRVINVNGPPGPPGAPGPQGRKGERGPKGVPGSVHPGVQGPIGDQGRKGRAGRKGETGGQGPIGSKGPNGDCFHCPTPRTPPGY</sequence>
<name>A0A1I7T868_9PELO</name>
<dbReference type="Pfam" id="PF01484">
    <property type="entry name" value="Col_cuticle_N"/>
    <property type="match status" value="1"/>
</dbReference>
<evidence type="ECO:0000259" key="6">
    <source>
        <dbReference type="SMART" id="SM01088"/>
    </source>
</evidence>
<dbReference type="AlphaFoldDB" id="A0A1I7T868"/>
<dbReference type="InterPro" id="IPR002486">
    <property type="entry name" value="Col_cuticle_N"/>
</dbReference>
<evidence type="ECO:0000256" key="1">
    <source>
        <dbReference type="ARBA" id="ARBA00011518"/>
    </source>
</evidence>
<dbReference type="STRING" id="1561998.A0A1I7T868"/>
<feature type="domain" description="Nematode cuticle collagen N-terminal" evidence="6">
    <location>
        <begin position="12"/>
        <end position="64"/>
    </location>
</feature>
<protein>
    <submittedName>
        <fullName evidence="8">Col_cuticle_N domain-containing protein</fullName>
    </submittedName>
</protein>
<evidence type="ECO:0000256" key="5">
    <source>
        <dbReference type="SAM" id="Phobius"/>
    </source>
</evidence>
<comment type="subunit">
    <text evidence="1">Collagen polypeptide chains are complexed within the cuticle by disulfide bonds and other types of covalent cross-links.</text>
</comment>
<accession>A0A1I7T868</accession>
<dbReference type="GO" id="GO:0042302">
    <property type="term" value="F:structural constituent of cuticle"/>
    <property type="evidence" value="ECO:0007669"/>
    <property type="project" value="InterPro"/>
</dbReference>
<dbReference type="Pfam" id="PF01391">
    <property type="entry name" value="Collagen"/>
    <property type="match status" value="1"/>
</dbReference>
<organism evidence="7 8">
    <name type="scientific">Caenorhabditis tropicalis</name>
    <dbReference type="NCBI Taxonomy" id="1561998"/>
    <lineage>
        <taxon>Eukaryota</taxon>
        <taxon>Metazoa</taxon>
        <taxon>Ecdysozoa</taxon>
        <taxon>Nematoda</taxon>
        <taxon>Chromadorea</taxon>
        <taxon>Rhabditida</taxon>
        <taxon>Rhabditina</taxon>
        <taxon>Rhabditomorpha</taxon>
        <taxon>Rhabditoidea</taxon>
        <taxon>Rhabditidae</taxon>
        <taxon>Peloderinae</taxon>
        <taxon>Caenorhabditis</taxon>
    </lineage>
</organism>
<keyword evidence="7" id="KW-1185">Reference proteome</keyword>
<dbReference type="eggNOG" id="KOG3544">
    <property type="taxonomic scope" value="Eukaryota"/>
</dbReference>
<dbReference type="Proteomes" id="UP000095282">
    <property type="component" value="Unplaced"/>
</dbReference>
<dbReference type="SMART" id="SM01088">
    <property type="entry name" value="Col_cuticle_N"/>
    <property type="match status" value="1"/>
</dbReference>
<evidence type="ECO:0000313" key="7">
    <source>
        <dbReference type="Proteomes" id="UP000095282"/>
    </source>
</evidence>
<feature type="region of interest" description="Disordered" evidence="4">
    <location>
        <begin position="130"/>
        <end position="322"/>
    </location>
</feature>
<keyword evidence="5" id="KW-0812">Transmembrane</keyword>
<dbReference type="InterPro" id="IPR008160">
    <property type="entry name" value="Collagen"/>
</dbReference>
<evidence type="ECO:0000313" key="8">
    <source>
        <dbReference type="WBParaSite" id="Csp11.Scaffold539.g3359.t1"/>
    </source>
</evidence>
<dbReference type="PANTHER" id="PTHR24637:SF389">
    <property type="entry name" value="COLLAGEN STRUCTURAL"/>
    <property type="match status" value="1"/>
</dbReference>
<feature type="transmembrane region" description="Helical" evidence="5">
    <location>
        <begin position="12"/>
        <end position="36"/>
    </location>
</feature>